<keyword evidence="3" id="KW-1133">Transmembrane helix</keyword>
<dbReference type="KEGG" id="gai:IMCC3135_04180"/>
<evidence type="ECO:0000256" key="2">
    <source>
        <dbReference type="SAM" id="MobiDB-lite"/>
    </source>
</evidence>
<dbReference type="CDD" id="cd01949">
    <property type="entry name" value="GGDEF"/>
    <property type="match status" value="2"/>
</dbReference>
<dbReference type="Pfam" id="PF08448">
    <property type="entry name" value="PAS_4"/>
    <property type="match status" value="1"/>
</dbReference>
<dbReference type="PANTHER" id="PTHR44757:SF2">
    <property type="entry name" value="BIOFILM ARCHITECTURE MAINTENANCE PROTEIN MBAA"/>
    <property type="match status" value="1"/>
</dbReference>
<dbReference type="SMART" id="SM00052">
    <property type="entry name" value="EAL"/>
    <property type="match status" value="1"/>
</dbReference>
<dbReference type="CDD" id="cd01948">
    <property type="entry name" value="EAL"/>
    <property type="match status" value="1"/>
</dbReference>
<dbReference type="SUPFAM" id="SSF55073">
    <property type="entry name" value="Nucleotide cyclase"/>
    <property type="match status" value="2"/>
</dbReference>
<evidence type="ECO:0000256" key="1">
    <source>
        <dbReference type="ARBA" id="ARBA00001946"/>
    </source>
</evidence>
<gene>
    <name evidence="6" type="ORF">IMCC3135_04180</name>
</gene>
<dbReference type="InterPro" id="IPR043128">
    <property type="entry name" value="Rev_trsase/Diguanyl_cyclase"/>
</dbReference>
<dbReference type="CDD" id="cd00130">
    <property type="entry name" value="PAS"/>
    <property type="match status" value="1"/>
</dbReference>
<sequence length="1011" mass="112398">MQRSQAVKLAFSLSMLLLCLLFMADLLTLRGNPANERQAARKVVAESLAIQLSTLVNIADKRALQHAISEFVMRNEDVLAASIARFSGEKLAEYGELDKLTYVKSRSTPTHMIVPILENKAVWGNVRVAFRSVGNLVDDLVYFGFLVTSAFLAFGIFLKRVLLQLDPSRAVPVRVNSAFNLFSEGVVILDSNLLIMLTNQSAARMLDKEPETQLGKRIDDWPWVKDEGWQAPWETAFNTGLGVSEQSLYLQDKGEQRLIVVSCTLIGEEDPTRSGVMVTLNDMSAMQKKNRELSVINYQLKKSKESISEKNRELETLAWRDPLTGLLNRRKFLENFQTLLEEALEHSRPLVCVMLDIDFFKAINDNYGHAAGDEVICAVAAQLSLASRETDIVGRYGGEEFVLVMPDTTIEQGLEISDRLRLSILKLSEDVTVPVPRVAASLGVADVLLEAGHDSTDAMLDRADKALYGAKESGRNRVVAFDPDTLALLAANKAAHEDQQVVVSKGQAESRADQAASEVDEKNSRSTGLFAQAPEDSHSHEAVLSEQADAVKAFVSKHNEVVERLKSHDLLTQLPLRQLFMHAVENELLRADRLSRTVGIVSIEIKELSRLQSSLGHQEVEIMIKEVIGKIQEELRASDMVTRINEAHSISHLAENEYGILLSDLAESEQALPIVTRIRRLLLAPMVLNGKTIYLGFNIGVALFPECGDTAVDLVEAATRARIEAAKQPEKVSYFFASTDMERQSREYLQLESDLYLAVEEKKLEVYFQPKFDLASRTISSVEALVRWKDETRGFVSPVDFIPIAETNGLIRQIFHQVLEASLQQIVEWDNLKLAKMKVSVNLSASQLRDPELVSHVLTALDNVGLAPERLEIELTETSIIQSPQRARIALGQLHDAGVTISMDDFGTGYTSIGLLAELPLDSVKIDRSFIVAMQTSERSRAIVESVINMAHTLRLLVVAEGVETNEQLTTLDALGCNEIQGYLISRPLPGLEITELLRRETLRRARSRAA</sequence>
<dbReference type="PROSITE" id="PS50887">
    <property type="entry name" value="GGDEF"/>
    <property type="match status" value="2"/>
</dbReference>
<dbReference type="InterPro" id="IPR029787">
    <property type="entry name" value="Nucleotide_cyclase"/>
</dbReference>
<dbReference type="Pfam" id="PF00563">
    <property type="entry name" value="EAL"/>
    <property type="match status" value="1"/>
</dbReference>
<dbReference type="InterPro" id="IPR013656">
    <property type="entry name" value="PAS_4"/>
</dbReference>
<evidence type="ECO:0000256" key="3">
    <source>
        <dbReference type="SAM" id="Phobius"/>
    </source>
</evidence>
<dbReference type="GO" id="GO:0003824">
    <property type="term" value="F:catalytic activity"/>
    <property type="evidence" value="ECO:0007669"/>
    <property type="project" value="UniProtKB-ARBA"/>
</dbReference>
<comment type="cofactor">
    <cofactor evidence="1">
        <name>Mg(2+)</name>
        <dbReference type="ChEBI" id="CHEBI:18420"/>
    </cofactor>
</comment>
<dbReference type="Gene3D" id="3.30.450.20">
    <property type="entry name" value="PAS domain"/>
    <property type="match status" value="1"/>
</dbReference>
<feature type="transmembrane region" description="Helical" evidence="3">
    <location>
        <begin position="178"/>
        <end position="197"/>
    </location>
</feature>
<organism evidence="6 7">
    <name type="scientific">Granulosicoccus antarcticus IMCC3135</name>
    <dbReference type="NCBI Taxonomy" id="1192854"/>
    <lineage>
        <taxon>Bacteria</taxon>
        <taxon>Pseudomonadati</taxon>
        <taxon>Pseudomonadota</taxon>
        <taxon>Gammaproteobacteria</taxon>
        <taxon>Chromatiales</taxon>
        <taxon>Granulosicoccaceae</taxon>
        <taxon>Granulosicoccus</taxon>
    </lineage>
</organism>
<accession>A0A2Z2NIH4</accession>
<dbReference type="PANTHER" id="PTHR44757">
    <property type="entry name" value="DIGUANYLATE CYCLASE DGCP"/>
    <property type="match status" value="1"/>
</dbReference>
<dbReference type="NCBIfam" id="TIGR00254">
    <property type="entry name" value="GGDEF"/>
    <property type="match status" value="2"/>
</dbReference>
<dbReference type="InterPro" id="IPR000160">
    <property type="entry name" value="GGDEF_dom"/>
</dbReference>
<dbReference type="InterPro" id="IPR001633">
    <property type="entry name" value="EAL_dom"/>
</dbReference>
<dbReference type="PROSITE" id="PS50883">
    <property type="entry name" value="EAL"/>
    <property type="match status" value="1"/>
</dbReference>
<dbReference type="SMART" id="SM00267">
    <property type="entry name" value="GGDEF"/>
    <property type="match status" value="2"/>
</dbReference>
<evidence type="ECO:0000313" key="7">
    <source>
        <dbReference type="Proteomes" id="UP000250079"/>
    </source>
</evidence>
<name>A0A2Z2NIH4_9GAMM</name>
<dbReference type="InterPro" id="IPR035965">
    <property type="entry name" value="PAS-like_dom_sf"/>
</dbReference>
<dbReference type="Gene3D" id="3.20.20.450">
    <property type="entry name" value="EAL domain"/>
    <property type="match status" value="1"/>
</dbReference>
<dbReference type="Proteomes" id="UP000250079">
    <property type="component" value="Chromosome"/>
</dbReference>
<dbReference type="FunFam" id="3.30.70.270:FF:000001">
    <property type="entry name" value="Diguanylate cyclase domain protein"/>
    <property type="match status" value="1"/>
</dbReference>
<keyword evidence="3" id="KW-0472">Membrane</keyword>
<feature type="domain" description="GGDEF" evidence="5">
    <location>
        <begin position="348"/>
        <end position="483"/>
    </location>
</feature>
<evidence type="ECO:0000259" key="5">
    <source>
        <dbReference type="PROSITE" id="PS50887"/>
    </source>
</evidence>
<feature type="transmembrane region" description="Helical" evidence="3">
    <location>
        <begin position="140"/>
        <end position="158"/>
    </location>
</feature>
<dbReference type="EMBL" id="CP018632">
    <property type="protein sequence ID" value="ASJ70949.1"/>
    <property type="molecule type" value="Genomic_DNA"/>
</dbReference>
<dbReference type="InterPro" id="IPR052155">
    <property type="entry name" value="Biofilm_reg_signaling"/>
</dbReference>
<feature type="region of interest" description="Disordered" evidence="2">
    <location>
        <begin position="505"/>
        <end position="527"/>
    </location>
</feature>
<evidence type="ECO:0000313" key="6">
    <source>
        <dbReference type="EMBL" id="ASJ70949.1"/>
    </source>
</evidence>
<dbReference type="Pfam" id="PF00990">
    <property type="entry name" value="GGDEF"/>
    <property type="match status" value="2"/>
</dbReference>
<dbReference type="InterPro" id="IPR000014">
    <property type="entry name" value="PAS"/>
</dbReference>
<dbReference type="SUPFAM" id="SSF55785">
    <property type="entry name" value="PYP-like sensor domain (PAS domain)"/>
    <property type="match status" value="1"/>
</dbReference>
<protein>
    <submittedName>
        <fullName evidence="6">Putative signaling protein</fullName>
    </submittedName>
</protein>
<evidence type="ECO:0000259" key="4">
    <source>
        <dbReference type="PROSITE" id="PS50883"/>
    </source>
</evidence>
<reference evidence="6 7" key="1">
    <citation type="submission" date="2016-12" db="EMBL/GenBank/DDBJ databases">
        <authorList>
            <person name="Song W.-J."/>
            <person name="Kurnit D.M."/>
        </authorList>
    </citation>
    <scope>NUCLEOTIDE SEQUENCE [LARGE SCALE GENOMIC DNA]</scope>
    <source>
        <strain evidence="6 7">IMCC3135</strain>
    </source>
</reference>
<keyword evidence="3" id="KW-0812">Transmembrane</keyword>
<proteinExistence type="predicted"/>
<dbReference type="InterPro" id="IPR035919">
    <property type="entry name" value="EAL_sf"/>
</dbReference>
<feature type="domain" description="GGDEF" evidence="5">
    <location>
        <begin position="596"/>
        <end position="739"/>
    </location>
</feature>
<dbReference type="SUPFAM" id="SSF141868">
    <property type="entry name" value="EAL domain-like"/>
    <property type="match status" value="1"/>
</dbReference>
<feature type="domain" description="EAL" evidence="4">
    <location>
        <begin position="748"/>
        <end position="1002"/>
    </location>
</feature>
<dbReference type="AlphaFoldDB" id="A0A2Z2NIH4"/>
<keyword evidence="7" id="KW-1185">Reference proteome</keyword>
<dbReference type="Gene3D" id="3.30.70.270">
    <property type="match status" value="2"/>
</dbReference>